<comment type="subcellular location">
    <subcellularLocation>
        <location evidence="1">Secreted</location>
    </subcellularLocation>
</comment>
<dbReference type="SUPFAM" id="SSF47565">
    <property type="entry name" value="Insect pheromone/odorant-binding proteins"/>
    <property type="match status" value="1"/>
</dbReference>
<reference evidence="6" key="2">
    <citation type="journal article" date="2017" name="Front. Physiol.">
        <title>Identification and Expression Profiling of Chemosensory Genes in Dendrolimus punctatus Walker.</title>
        <authorList>
            <person name="Zhang S.F."/>
            <person name="Liu H.H."/>
            <person name="Kong X.B."/>
            <person name="Wang H.B."/>
            <person name="Liu F."/>
            <person name="Zhang Z."/>
        </authorList>
    </citation>
    <scope>NUCLEOTIDE SEQUENCE</scope>
</reference>
<dbReference type="GO" id="GO:0007608">
    <property type="term" value="P:sensory perception of smell"/>
    <property type="evidence" value="ECO:0007669"/>
    <property type="project" value="TreeGrafter"/>
</dbReference>
<gene>
    <name evidence="6" type="primary">OBP19</name>
</gene>
<evidence type="ECO:0000256" key="3">
    <source>
        <dbReference type="ARBA" id="ARBA00022525"/>
    </source>
</evidence>
<proteinExistence type="evidence at transcript level"/>
<dbReference type="InterPro" id="IPR036728">
    <property type="entry name" value="PBP_GOBP_sf"/>
</dbReference>
<feature type="signal peptide" evidence="5">
    <location>
        <begin position="1"/>
        <end position="22"/>
    </location>
</feature>
<dbReference type="InterPro" id="IPR006170">
    <property type="entry name" value="PBP/GOBP"/>
</dbReference>
<organism evidence="6">
    <name type="scientific">Dendrolimus punctatus</name>
    <name type="common">masson pine moth</name>
    <dbReference type="NCBI Taxonomy" id="238572"/>
    <lineage>
        <taxon>Eukaryota</taxon>
        <taxon>Metazoa</taxon>
        <taxon>Ecdysozoa</taxon>
        <taxon>Arthropoda</taxon>
        <taxon>Hexapoda</taxon>
        <taxon>Insecta</taxon>
        <taxon>Pterygota</taxon>
        <taxon>Neoptera</taxon>
        <taxon>Endopterygota</taxon>
        <taxon>Lepidoptera</taxon>
        <taxon>Glossata</taxon>
        <taxon>Ditrysia</taxon>
        <taxon>Bombycoidea</taxon>
        <taxon>Lasiocampidae</taxon>
        <taxon>Dendrolimus</taxon>
    </lineage>
</organism>
<evidence type="ECO:0000256" key="5">
    <source>
        <dbReference type="SAM" id="SignalP"/>
    </source>
</evidence>
<keyword evidence="4 5" id="KW-0732">Signal</keyword>
<feature type="chain" id="PRO_5014629301" evidence="5">
    <location>
        <begin position="23"/>
        <end position="141"/>
    </location>
</feature>
<reference evidence="6" key="1">
    <citation type="submission" date="2016-07" db="EMBL/GenBank/DDBJ databases">
        <authorList>
            <person name="Wan K."/>
            <person name="Booth B."/>
            <person name="Spirohn K."/>
            <person name="Hao T."/>
            <person name="Hu Y."/>
            <person name="Calderwood M."/>
            <person name="Hill D."/>
            <person name="Mohr S."/>
            <person name="Vidal M."/>
            <person name="Celniker S."/>
            <person name="Perrimon N."/>
        </authorList>
    </citation>
    <scope>NUCLEOTIDE SEQUENCE</scope>
</reference>
<dbReference type="Pfam" id="PF01395">
    <property type="entry name" value="PBP_GOBP"/>
    <property type="match status" value="1"/>
</dbReference>
<accession>A0A2K8GKL5</accession>
<dbReference type="GO" id="GO:0005615">
    <property type="term" value="C:extracellular space"/>
    <property type="evidence" value="ECO:0007669"/>
    <property type="project" value="TreeGrafter"/>
</dbReference>
<dbReference type="AlphaFoldDB" id="A0A2K8GKL5"/>
<evidence type="ECO:0000256" key="2">
    <source>
        <dbReference type="ARBA" id="ARBA00008098"/>
    </source>
</evidence>
<evidence type="ECO:0000313" key="6">
    <source>
        <dbReference type="EMBL" id="ARO70178.1"/>
    </source>
</evidence>
<dbReference type="PANTHER" id="PTHR11857:SF43">
    <property type="entry name" value="GEO07291P1-RELATED"/>
    <property type="match status" value="1"/>
</dbReference>
<dbReference type="EMBL" id="KX585285">
    <property type="protein sequence ID" value="ARO70178.1"/>
    <property type="molecule type" value="mRNA"/>
</dbReference>
<dbReference type="GO" id="GO:0005549">
    <property type="term" value="F:odorant binding"/>
    <property type="evidence" value="ECO:0007669"/>
    <property type="project" value="InterPro"/>
</dbReference>
<dbReference type="CDD" id="cd23992">
    <property type="entry name" value="PBP_GOBP"/>
    <property type="match status" value="1"/>
</dbReference>
<dbReference type="PANTHER" id="PTHR11857">
    <property type="entry name" value="ODORANT BINDING PROTEIN-RELATED"/>
    <property type="match status" value="1"/>
</dbReference>
<evidence type="ECO:0000256" key="1">
    <source>
        <dbReference type="ARBA" id="ARBA00004613"/>
    </source>
</evidence>
<name>A0A2K8GKL5_9NEOP</name>
<evidence type="ECO:0000256" key="4">
    <source>
        <dbReference type="ARBA" id="ARBA00022729"/>
    </source>
</evidence>
<dbReference type="SMART" id="SM00708">
    <property type="entry name" value="PhBP"/>
    <property type="match status" value="1"/>
</dbReference>
<protein>
    <submittedName>
        <fullName evidence="6">Odorant Binding Protein 19</fullName>
    </submittedName>
</protein>
<sequence>MSENKTILLLLCLFVLVNYVRAADDRPEVTFKVDVYRNVYQAIYKCISETGVNPEVIQTVRAGNYEADAAFKKFMYCAYVKSGYATEDGDIKIDDIAKEFPPEYNIITYLKKCVSSDSDPVDKIYNYFKCYQDTAPVRLGF</sequence>
<dbReference type="Gene3D" id="1.10.238.20">
    <property type="entry name" value="Pheromone/general odorant binding protein domain"/>
    <property type="match status" value="1"/>
</dbReference>
<keyword evidence="3" id="KW-0964">Secreted</keyword>
<comment type="similarity">
    <text evidence="2">Belongs to the PBP/GOBP family.</text>
</comment>